<proteinExistence type="predicted"/>
<gene>
    <name evidence="1" type="ORF">A3A48_02315</name>
</gene>
<dbReference type="Proteomes" id="UP000178336">
    <property type="component" value="Unassembled WGS sequence"/>
</dbReference>
<reference evidence="1 2" key="1">
    <citation type="journal article" date="2016" name="Nat. Commun.">
        <title>Thousands of microbial genomes shed light on interconnected biogeochemical processes in an aquifer system.</title>
        <authorList>
            <person name="Anantharaman K."/>
            <person name="Brown C.T."/>
            <person name="Hug L.A."/>
            <person name="Sharon I."/>
            <person name="Castelle C.J."/>
            <person name="Probst A.J."/>
            <person name="Thomas B.C."/>
            <person name="Singh A."/>
            <person name="Wilkins M.J."/>
            <person name="Karaoz U."/>
            <person name="Brodie E.L."/>
            <person name="Williams K.H."/>
            <person name="Hubbard S.S."/>
            <person name="Banfield J.F."/>
        </authorList>
    </citation>
    <scope>NUCLEOTIDE SEQUENCE [LARGE SCALE GENOMIC DNA]</scope>
</reference>
<dbReference type="EMBL" id="MFBN01000043">
    <property type="protein sequence ID" value="OGD94681.1"/>
    <property type="molecule type" value="Genomic_DNA"/>
</dbReference>
<accession>A0A1F5GS45</accession>
<dbReference type="AlphaFoldDB" id="A0A1F5GS45"/>
<sequence>MERNRQIQSEQYPYAHPVTFEFLKTAISEGAQIEPPAAFVKGKKNAYGKFLKGNPKIPRGIDITAINSLEDYASVLWVRMRNIAGAFYSSWAALEDIGKQYGFKNSDKPDRERPRQLINEFIECLWENCSEETRKRFPLEKLLNLKNPKNYRQQREYEHQLNTILLLSQLGRNAQEIGQLTIIPITSVIRIIKRERKAGRLGPSNHELTRRFNNWLKKVLSNPPKDPPVLRQGLLNSLSYTFFNHHRGYFVSLTKCSRLAGRKKSPNRDMENVINILKRGKIPFREFRGKSVESKGQMYIKRYFVILPFDLDRTIDAIRRAGKKK</sequence>
<comment type="caution">
    <text evidence="1">The sequence shown here is derived from an EMBL/GenBank/DDBJ whole genome shotgun (WGS) entry which is preliminary data.</text>
</comment>
<dbReference type="STRING" id="1797724.A3A48_02315"/>
<organism evidence="1 2">
    <name type="scientific">Candidatus Curtissbacteria bacterium RIFCSPLOWO2_01_FULL_37_9</name>
    <dbReference type="NCBI Taxonomy" id="1797724"/>
    <lineage>
        <taxon>Bacteria</taxon>
        <taxon>Candidatus Curtissiibacteriota</taxon>
    </lineage>
</organism>
<protein>
    <submittedName>
        <fullName evidence="1">Uncharacterized protein</fullName>
    </submittedName>
</protein>
<evidence type="ECO:0000313" key="1">
    <source>
        <dbReference type="EMBL" id="OGD94681.1"/>
    </source>
</evidence>
<name>A0A1F5GS45_9BACT</name>
<evidence type="ECO:0000313" key="2">
    <source>
        <dbReference type="Proteomes" id="UP000178336"/>
    </source>
</evidence>